<feature type="domain" description="eRF1/Pelota-like N-terminal" evidence="5">
    <location>
        <begin position="6"/>
        <end position="142"/>
    </location>
</feature>
<dbReference type="Gene3D" id="3.30.1330.30">
    <property type="match status" value="1"/>
</dbReference>
<dbReference type="FunFam" id="3.30.420.60:FF:000001">
    <property type="entry name" value="Eukaryotic peptide chain release factor subunit 1"/>
    <property type="match status" value="1"/>
</dbReference>
<dbReference type="PANTHER" id="PTHR10113">
    <property type="entry name" value="PEPTIDE CHAIN RELEASE FACTOR SUBUNIT 1"/>
    <property type="match status" value="1"/>
</dbReference>
<dbReference type="FunFam" id="3.30.1330.30:FF:000006">
    <property type="entry name" value="Peptide chain release factor subunit 1"/>
    <property type="match status" value="1"/>
</dbReference>
<dbReference type="FunFam" id="3.30.960.10:FF:000001">
    <property type="entry name" value="Eukaryotic peptide chain release factor subunit 1"/>
    <property type="match status" value="1"/>
</dbReference>
<evidence type="ECO:0000256" key="1">
    <source>
        <dbReference type="ARBA" id="ARBA00004496"/>
    </source>
</evidence>
<evidence type="ECO:0000256" key="3">
    <source>
        <dbReference type="ARBA" id="ARBA00022490"/>
    </source>
</evidence>
<dbReference type="Pfam" id="PF03463">
    <property type="entry name" value="eRF1_1"/>
    <property type="match status" value="1"/>
</dbReference>
<dbReference type="InterPro" id="IPR004403">
    <property type="entry name" value="Peptide_chain-rel_eRF1/aRF1"/>
</dbReference>
<protein>
    <submittedName>
        <fullName evidence="6">Peptide chain release factor eRF/aRF</fullName>
    </submittedName>
</protein>
<dbReference type="SMART" id="SM01194">
    <property type="entry name" value="eRF1_1"/>
    <property type="match status" value="1"/>
</dbReference>
<dbReference type="AlphaFoldDB" id="A0A9Q0B9T7"/>
<evidence type="ECO:0000256" key="4">
    <source>
        <dbReference type="ARBA" id="ARBA00022917"/>
    </source>
</evidence>
<dbReference type="GO" id="GO:0018444">
    <property type="term" value="C:translation release factor complex"/>
    <property type="evidence" value="ECO:0007669"/>
    <property type="project" value="UniProtKB-ARBA"/>
</dbReference>
<reference evidence="6" key="1">
    <citation type="submission" date="2019-01" db="EMBL/GenBank/DDBJ databases">
        <title>Colletotrichum abscissum LGMF1257.</title>
        <authorList>
            <person name="Baroncelli R."/>
        </authorList>
    </citation>
    <scope>NUCLEOTIDE SEQUENCE</scope>
    <source>
        <strain evidence="6">Ca142</strain>
    </source>
</reference>
<dbReference type="InterPro" id="IPR002539">
    <property type="entry name" value="MaoC-like_dom"/>
</dbReference>
<dbReference type="Pfam" id="PF03464">
    <property type="entry name" value="eRF1_2"/>
    <property type="match status" value="1"/>
</dbReference>
<dbReference type="GO" id="GO:0003747">
    <property type="term" value="F:translation release factor activity"/>
    <property type="evidence" value="ECO:0007669"/>
    <property type="project" value="InterPro"/>
</dbReference>
<comment type="caution">
    <text evidence="6">The sequence shown here is derived from an EMBL/GenBank/DDBJ whole genome shotgun (WGS) entry which is preliminary data.</text>
</comment>
<evidence type="ECO:0000313" key="6">
    <source>
        <dbReference type="EMBL" id="KAI3559309.1"/>
    </source>
</evidence>
<sequence length="810" mass="89795">MSDPQANEAEKNIEIWKVKKLIKRLEAARGNGTSMISLIIPPKDQISRAAKMLAEEYGTASNIKSRVNRQSVLSAITSTQQRLKLYNKVPPNGLVVYCGEILTQEGKERKVNIDFEPFKPINTSLYLCDNKFHTEALAELLESDQKFGFIIMDGNGALFGTLSGNTREVVHKFSVDLPKKHGRGGQSALRFARLREEKRHNYVRKVAELAVQNFITNDKPNVAGLILAGSADFKTDLNASDLFDNRLATKVIKVVDVSYGGENGFNQAIELSSETLGNVKFIQEKKLIGKYFEEISQDTGRVCYGIEDTLKALELGAVEVLIVFENLEITRWKLKDSQGTEHLLHTTKQQETGDRAIFMDKETGQEMEVVTQESFLEWIAEHYKDFGTNLEFVSDRSTEGNQFVKGFGGIGGILRYKVNFEQLAEVDDDDDYYDASQPAPAPKPNVAHQLLADRSPMSPAHLTHQVARPSPLRQRTLKSVANANFNMRPLLLNTLRRGFATQNASSSVEAGIAKILHTSKEIPDHLSPTPSHLLNLLFADIFTSSADYPPKYPPSSGPASPLPQGHHLAYFPLQSPPSWLMPDGTDPDHCPGAPFTRRLWAGGEVRFREGWENVLCLDGRRVGCVESVEDVRAEKGRVWVELWRRYGASSAAGHGESGPAVEERRTLAFLPDVDVSAPARRSLKAPHKPTASLTLTPTQNLLTNFSALTYNAHAIHLDPAWAAQEGHPATLVHGPLSLALVLAFLNRQGKGQSVRWYGYRNLAPLYCGREMTLCLREKEASEGERKWDVWIEGDDGGMAVKGTATTVDGV</sequence>
<gene>
    <name evidence="6" type="ORF">CABS02_00284</name>
</gene>
<accession>A0A9Q0B9T7</accession>
<keyword evidence="3" id="KW-0963">Cytoplasm</keyword>
<dbReference type="SUPFAM" id="SSF53137">
    <property type="entry name" value="Translational machinery components"/>
    <property type="match status" value="1"/>
</dbReference>
<organism evidence="6 7">
    <name type="scientific">Colletotrichum abscissum</name>
    <dbReference type="NCBI Taxonomy" id="1671311"/>
    <lineage>
        <taxon>Eukaryota</taxon>
        <taxon>Fungi</taxon>
        <taxon>Dikarya</taxon>
        <taxon>Ascomycota</taxon>
        <taxon>Pezizomycotina</taxon>
        <taxon>Sordariomycetes</taxon>
        <taxon>Hypocreomycetidae</taxon>
        <taxon>Glomerellales</taxon>
        <taxon>Glomerellaceae</taxon>
        <taxon>Colletotrichum</taxon>
        <taxon>Colletotrichum acutatum species complex</taxon>
    </lineage>
</organism>
<evidence type="ECO:0000313" key="7">
    <source>
        <dbReference type="Proteomes" id="UP001056436"/>
    </source>
</evidence>
<evidence type="ECO:0000259" key="5">
    <source>
        <dbReference type="SMART" id="SM01194"/>
    </source>
</evidence>
<dbReference type="Pfam" id="PF03465">
    <property type="entry name" value="eRF1_3"/>
    <property type="match status" value="1"/>
</dbReference>
<dbReference type="Gene3D" id="3.10.129.10">
    <property type="entry name" value="Hotdog Thioesterase"/>
    <property type="match status" value="1"/>
</dbReference>
<dbReference type="InterPro" id="IPR005142">
    <property type="entry name" value="eRF1_3"/>
</dbReference>
<dbReference type="InterPro" id="IPR024049">
    <property type="entry name" value="eRF1_1_sf"/>
</dbReference>
<dbReference type="Pfam" id="PF01575">
    <property type="entry name" value="MaoC_dehydratas"/>
    <property type="match status" value="1"/>
</dbReference>
<comment type="similarity">
    <text evidence="2">Belongs to the eukaryotic release factor 1 family.</text>
</comment>
<dbReference type="NCBIfam" id="TIGR03676">
    <property type="entry name" value="aRF1_eRF1"/>
    <property type="match status" value="1"/>
</dbReference>
<dbReference type="InterPro" id="IPR042226">
    <property type="entry name" value="eFR1_2_sf"/>
</dbReference>
<dbReference type="SUPFAM" id="SSF54637">
    <property type="entry name" value="Thioesterase/thiol ester dehydrase-isomerase"/>
    <property type="match status" value="1"/>
</dbReference>
<dbReference type="InterPro" id="IPR005141">
    <property type="entry name" value="eRF1_2"/>
</dbReference>
<dbReference type="InterPro" id="IPR029064">
    <property type="entry name" value="Ribosomal_eL30-like_sf"/>
</dbReference>
<keyword evidence="7" id="KW-1185">Reference proteome</keyword>
<evidence type="ECO:0000256" key="2">
    <source>
        <dbReference type="ARBA" id="ARBA00005326"/>
    </source>
</evidence>
<dbReference type="SUPFAM" id="SSF55315">
    <property type="entry name" value="L30e-like"/>
    <property type="match status" value="1"/>
</dbReference>
<dbReference type="OrthoDB" id="10254527at2759"/>
<proteinExistence type="inferred from homology"/>
<dbReference type="EMBL" id="SDAQ01000001">
    <property type="protein sequence ID" value="KAI3559309.1"/>
    <property type="molecule type" value="Genomic_DNA"/>
</dbReference>
<dbReference type="Proteomes" id="UP001056436">
    <property type="component" value="Unassembled WGS sequence"/>
</dbReference>
<name>A0A9Q0B9T7_9PEZI</name>
<keyword evidence="4" id="KW-0648">Protein biosynthesis</keyword>
<dbReference type="InterPro" id="IPR005140">
    <property type="entry name" value="eRF1_Pelota-like_N"/>
</dbReference>
<dbReference type="InterPro" id="IPR029069">
    <property type="entry name" value="HotDog_dom_sf"/>
</dbReference>
<dbReference type="Gene3D" id="3.30.420.60">
    <property type="entry name" value="eRF1 domain 2"/>
    <property type="match status" value="1"/>
</dbReference>
<comment type="subcellular location">
    <subcellularLocation>
        <location evidence="1">Cytoplasm</location>
    </subcellularLocation>
</comment>
<dbReference type="SUPFAM" id="SSF55481">
    <property type="entry name" value="N-terminal domain of eukaryotic peptide chain release factor subunit 1, ERF1"/>
    <property type="match status" value="1"/>
</dbReference>
<dbReference type="Gene3D" id="3.30.960.10">
    <property type="entry name" value="eRF1 domain 1"/>
    <property type="match status" value="1"/>
</dbReference>